<keyword evidence="5 9" id="KW-0479">Metal-binding</keyword>
<gene>
    <name evidence="11" type="ORF">HNR32_002268</name>
</gene>
<evidence type="ECO:0000256" key="7">
    <source>
        <dbReference type="ARBA" id="ARBA00023004"/>
    </source>
</evidence>
<comment type="function">
    <text evidence="2 9">Ferredoxins are iron-sulfur proteins that transfer electrons in a wide variety of metabolic reactions.</text>
</comment>
<dbReference type="InterPro" id="IPR017896">
    <property type="entry name" value="4Fe4S_Fe-S-bd"/>
</dbReference>
<protein>
    <recommendedName>
        <fullName evidence="9">Ferredoxin</fullName>
    </recommendedName>
</protein>
<dbReference type="PRINTS" id="PR00354">
    <property type="entry name" value="7FE8SFRDOXIN"/>
</dbReference>
<evidence type="ECO:0000256" key="4">
    <source>
        <dbReference type="ARBA" id="ARBA00022485"/>
    </source>
</evidence>
<accession>A0A840UH90</accession>
<dbReference type="Pfam" id="PF13187">
    <property type="entry name" value="Fer4_9"/>
    <property type="match status" value="1"/>
</dbReference>
<keyword evidence="6 9" id="KW-0249">Electron transport</keyword>
<evidence type="ECO:0000256" key="5">
    <source>
        <dbReference type="ARBA" id="ARBA00022723"/>
    </source>
</evidence>
<dbReference type="SUPFAM" id="SSF54862">
    <property type="entry name" value="4Fe-4S ferredoxins"/>
    <property type="match status" value="1"/>
</dbReference>
<dbReference type="InterPro" id="IPR050157">
    <property type="entry name" value="PSI_iron-sulfur_center"/>
</dbReference>
<evidence type="ECO:0000256" key="8">
    <source>
        <dbReference type="ARBA" id="ARBA00023014"/>
    </source>
</evidence>
<sequence>MAYKITEECTSCGTCAPTCPVGAISEGDTQYTIDEASCIDCGACQSTCPVLAIEAP</sequence>
<evidence type="ECO:0000313" key="11">
    <source>
        <dbReference type="EMBL" id="MBB5337111.1"/>
    </source>
</evidence>
<dbReference type="PANTHER" id="PTHR24960:SF79">
    <property type="entry name" value="PHOTOSYSTEM I IRON-SULFUR CENTER"/>
    <property type="match status" value="1"/>
</dbReference>
<comment type="caution">
    <text evidence="11">The sequence shown here is derived from an EMBL/GenBank/DDBJ whole genome shotgun (WGS) entry which is preliminary data.</text>
</comment>
<dbReference type="AlphaFoldDB" id="A0A840UH90"/>
<evidence type="ECO:0000256" key="9">
    <source>
        <dbReference type="RuleBase" id="RU365098"/>
    </source>
</evidence>
<dbReference type="InterPro" id="IPR000813">
    <property type="entry name" value="7Fe_ferredoxin"/>
</dbReference>
<keyword evidence="7 9" id="KW-0408">Iron</keyword>
<evidence type="ECO:0000256" key="6">
    <source>
        <dbReference type="ARBA" id="ARBA00022982"/>
    </source>
</evidence>
<dbReference type="EMBL" id="JACHFH010000034">
    <property type="protein sequence ID" value="MBB5337111.1"/>
    <property type="molecule type" value="Genomic_DNA"/>
</dbReference>
<reference evidence="11 12" key="1">
    <citation type="submission" date="2020-08" db="EMBL/GenBank/DDBJ databases">
        <title>Genomic Encyclopedia of Type Strains, Phase IV (KMG-IV): sequencing the most valuable type-strain genomes for metagenomic binning, comparative biology and taxonomic classification.</title>
        <authorList>
            <person name="Goeker M."/>
        </authorList>
    </citation>
    <scope>NUCLEOTIDE SEQUENCE [LARGE SCALE GENOMIC DNA]</scope>
    <source>
        <strain evidence="11 12">DSM 24661</strain>
    </source>
</reference>
<organism evidence="11 12">
    <name type="scientific">Pectinatus brassicae</name>
    <dbReference type="NCBI Taxonomy" id="862415"/>
    <lineage>
        <taxon>Bacteria</taxon>
        <taxon>Bacillati</taxon>
        <taxon>Bacillota</taxon>
        <taxon>Negativicutes</taxon>
        <taxon>Selenomonadales</taxon>
        <taxon>Selenomonadaceae</taxon>
        <taxon>Pectinatus</taxon>
    </lineage>
</organism>
<dbReference type="PROSITE" id="PS51379">
    <property type="entry name" value="4FE4S_FER_2"/>
    <property type="match status" value="2"/>
</dbReference>
<evidence type="ECO:0000256" key="2">
    <source>
        <dbReference type="ARBA" id="ARBA00003532"/>
    </source>
</evidence>
<keyword evidence="8 9" id="KW-0411">Iron-sulfur</keyword>
<keyword evidence="12" id="KW-1185">Reference proteome</keyword>
<dbReference type="RefSeq" id="WP_183862659.1">
    <property type="nucleotide sequence ID" value="NZ_JACHFH010000034.1"/>
</dbReference>
<evidence type="ECO:0000256" key="1">
    <source>
        <dbReference type="ARBA" id="ARBA00001966"/>
    </source>
</evidence>
<name>A0A840UH90_9FIRM</name>
<dbReference type="InterPro" id="IPR017900">
    <property type="entry name" value="4Fe4S_Fe_S_CS"/>
</dbReference>
<feature type="domain" description="4Fe-4S ferredoxin-type" evidence="10">
    <location>
        <begin position="1"/>
        <end position="28"/>
    </location>
</feature>
<dbReference type="GO" id="GO:0051539">
    <property type="term" value="F:4 iron, 4 sulfur cluster binding"/>
    <property type="evidence" value="ECO:0007669"/>
    <property type="project" value="UniProtKB-UniRule"/>
</dbReference>
<dbReference type="GO" id="GO:0046872">
    <property type="term" value="F:metal ion binding"/>
    <property type="evidence" value="ECO:0007669"/>
    <property type="project" value="UniProtKB-UniRule"/>
</dbReference>
<comment type="cofactor">
    <cofactor evidence="1 9">
        <name>[4Fe-4S] cluster</name>
        <dbReference type="ChEBI" id="CHEBI:49883"/>
    </cofactor>
</comment>
<dbReference type="Gene3D" id="3.30.70.20">
    <property type="match status" value="1"/>
</dbReference>
<keyword evidence="4 9" id="KW-0004">4Fe-4S</keyword>
<dbReference type="GO" id="GO:0009055">
    <property type="term" value="F:electron transfer activity"/>
    <property type="evidence" value="ECO:0007669"/>
    <property type="project" value="UniProtKB-UniRule"/>
</dbReference>
<dbReference type="PANTHER" id="PTHR24960">
    <property type="entry name" value="PHOTOSYSTEM I IRON-SULFUR CENTER-RELATED"/>
    <property type="match status" value="1"/>
</dbReference>
<keyword evidence="3 9" id="KW-0813">Transport</keyword>
<dbReference type="GO" id="GO:0005737">
    <property type="term" value="C:cytoplasm"/>
    <property type="evidence" value="ECO:0007669"/>
    <property type="project" value="TreeGrafter"/>
</dbReference>
<dbReference type="PROSITE" id="PS00198">
    <property type="entry name" value="4FE4S_FER_1"/>
    <property type="match status" value="2"/>
</dbReference>
<proteinExistence type="predicted"/>
<evidence type="ECO:0000313" key="12">
    <source>
        <dbReference type="Proteomes" id="UP000559117"/>
    </source>
</evidence>
<feature type="domain" description="4Fe-4S ferredoxin-type" evidence="10">
    <location>
        <begin position="29"/>
        <end position="56"/>
    </location>
</feature>
<evidence type="ECO:0000256" key="3">
    <source>
        <dbReference type="ARBA" id="ARBA00022448"/>
    </source>
</evidence>
<evidence type="ECO:0000259" key="10">
    <source>
        <dbReference type="PROSITE" id="PS51379"/>
    </source>
</evidence>
<dbReference type="Proteomes" id="UP000559117">
    <property type="component" value="Unassembled WGS sequence"/>
</dbReference>